<feature type="domain" description="Nucleotide-diphospho-sugar transferase" evidence="3">
    <location>
        <begin position="136"/>
        <end position="353"/>
    </location>
</feature>
<keyword evidence="2" id="KW-0812">Transmembrane</keyword>
<keyword evidence="2" id="KW-0961">Cell wall biogenesis/degradation</keyword>
<proteinExistence type="inferred from homology"/>
<dbReference type="GO" id="GO:0010306">
    <property type="term" value="P:rhamnogalacturonan II biosynthetic process"/>
    <property type="evidence" value="ECO:0007669"/>
    <property type="project" value="TreeGrafter"/>
</dbReference>
<protein>
    <recommendedName>
        <fullName evidence="2">Glycosyltransferase</fullName>
        <ecNumber evidence="2">2.4.2.-</ecNumber>
    </recommendedName>
</protein>
<dbReference type="InterPro" id="IPR052636">
    <property type="entry name" value="UDP-D-xylose:L-fucose_XylT"/>
</dbReference>
<dbReference type="InterPro" id="IPR005069">
    <property type="entry name" value="Nucl-diP-sugar_transferase"/>
</dbReference>
<dbReference type="GO" id="GO:0035252">
    <property type="term" value="F:UDP-xylosyltransferase activity"/>
    <property type="evidence" value="ECO:0007669"/>
    <property type="project" value="TreeGrafter"/>
</dbReference>
<dbReference type="PANTHER" id="PTHR47032:SF1">
    <property type="entry name" value="UDP-D-XYLOSE:L-FUCOSE ALPHA-1,3-D-XYLOSYLTRANSFERASE-RELATED"/>
    <property type="match status" value="1"/>
</dbReference>
<accession>A0A5P1ECR0</accession>
<dbReference type="PANTHER" id="PTHR47032">
    <property type="entry name" value="UDP-D-XYLOSE:L-FUCOSE ALPHA-1,3-D-XYLOSYLTRANSFERASE-RELATED"/>
    <property type="match status" value="1"/>
</dbReference>
<evidence type="ECO:0000313" key="4">
    <source>
        <dbReference type="EMBL" id="ONK63563.1"/>
    </source>
</evidence>
<sequence length="375" mass="42530">MNIFDWSPPAISEMVPTELQQSLHNSRILRDSKGDLLTIFLRINRIYAKLLAIHSGSLLPPPPLVAPPLSPSPPPPPSSLRSKWRSYTLADAAAFVAAKGKSAGDEIGTVIVCAVSKPYLPFLSNWLISVSRQKQQEKVLVVAEDYATLYLVNERWPGHAVLVPPAPELQTAHKFGSQGFFNFTSRRPRHLLQILELGYNVMYNDVDMVWLQDPFRYLEGNHDVYFTDDMAAVKPLDHPHDLPAPGKKGRTYICSCMIYLRPTDGAKLVMKKWIEELKEQPWSKKKKSNDQPAFNWALNRTAGEVDLYLLPQAAFPSGGLYFKNETWVKETKGMHVIIHNNYITGFEKKIKRFHDFGLWLVDDHSNESPLGKINE</sequence>
<evidence type="ECO:0000256" key="2">
    <source>
        <dbReference type="RuleBase" id="RU363055"/>
    </source>
</evidence>
<keyword evidence="2" id="KW-0328">Glycosyltransferase</keyword>
<comment type="similarity">
    <text evidence="1 2">Belongs to the glycosyltransferase 77 family.</text>
</comment>
<evidence type="ECO:0000259" key="3">
    <source>
        <dbReference type="Pfam" id="PF03407"/>
    </source>
</evidence>
<comment type="subcellular location">
    <subcellularLocation>
        <location evidence="2">Golgi apparatus membrane</location>
        <topology evidence="2">Single-pass type II membrane protein</topology>
    </subcellularLocation>
</comment>
<dbReference type="EMBL" id="CM007387">
    <property type="protein sequence ID" value="ONK63563.1"/>
    <property type="molecule type" value="Genomic_DNA"/>
</dbReference>
<dbReference type="Pfam" id="PF03407">
    <property type="entry name" value="Nucleotid_trans"/>
    <property type="match status" value="1"/>
</dbReference>
<dbReference type="AlphaFoldDB" id="A0A5P1ECR0"/>
<reference evidence="5" key="1">
    <citation type="journal article" date="2017" name="Nat. Commun.">
        <title>The asparagus genome sheds light on the origin and evolution of a young Y chromosome.</title>
        <authorList>
            <person name="Harkess A."/>
            <person name="Zhou J."/>
            <person name="Xu C."/>
            <person name="Bowers J.E."/>
            <person name="Van der Hulst R."/>
            <person name="Ayyampalayam S."/>
            <person name="Mercati F."/>
            <person name="Riccardi P."/>
            <person name="McKain M.R."/>
            <person name="Kakrana A."/>
            <person name="Tang H."/>
            <person name="Ray J."/>
            <person name="Groenendijk J."/>
            <person name="Arikit S."/>
            <person name="Mathioni S.M."/>
            <person name="Nakano M."/>
            <person name="Shan H."/>
            <person name="Telgmann-Rauber A."/>
            <person name="Kanno A."/>
            <person name="Yue Z."/>
            <person name="Chen H."/>
            <person name="Li W."/>
            <person name="Chen Y."/>
            <person name="Xu X."/>
            <person name="Zhang Y."/>
            <person name="Luo S."/>
            <person name="Chen H."/>
            <person name="Gao J."/>
            <person name="Mao Z."/>
            <person name="Pires J.C."/>
            <person name="Luo M."/>
            <person name="Kudrna D."/>
            <person name="Wing R.A."/>
            <person name="Meyers B.C."/>
            <person name="Yi K."/>
            <person name="Kong H."/>
            <person name="Lavrijsen P."/>
            <person name="Sunseri F."/>
            <person name="Falavigna A."/>
            <person name="Ye Y."/>
            <person name="Leebens-Mack J.H."/>
            <person name="Chen G."/>
        </authorList>
    </citation>
    <scope>NUCLEOTIDE SEQUENCE [LARGE SCALE GENOMIC DNA]</scope>
    <source>
        <strain evidence="5">cv. DH0086</strain>
    </source>
</reference>
<gene>
    <name evidence="4" type="ORF">A4U43_C07F16550</name>
</gene>
<keyword evidence="2" id="KW-0808">Transferase</keyword>
<name>A0A5P1ECR0_ASPOF</name>
<keyword evidence="2" id="KW-0333">Golgi apparatus</keyword>
<evidence type="ECO:0000313" key="5">
    <source>
        <dbReference type="Proteomes" id="UP000243459"/>
    </source>
</evidence>
<organism evidence="4 5">
    <name type="scientific">Asparagus officinalis</name>
    <name type="common">Garden asparagus</name>
    <dbReference type="NCBI Taxonomy" id="4686"/>
    <lineage>
        <taxon>Eukaryota</taxon>
        <taxon>Viridiplantae</taxon>
        <taxon>Streptophyta</taxon>
        <taxon>Embryophyta</taxon>
        <taxon>Tracheophyta</taxon>
        <taxon>Spermatophyta</taxon>
        <taxon>Magnoliopsida</taxon>
        <taxon>Liliopsida</taxon>
        <taxon>Asparagales</taxon>
        <taxon>Asparagaceae</taxon>
        <taxon>Asparagoideae</taxon>
        <taxon>Asparagus</taxon>
    </lineage>
</organism>
<dbReference type="Proteomes" id="UP000243459">
    <property type="component" value="Chromosome 7"/>
</dbReference>
<keyword evidence="2" id="KW-0735">Signal-anchor</keyword>
<dbReference type="OMA" id="GAKLIMK"/>
<evidence type="ECO:0000256" key="1">
    <source>
        <dbReference type="ARBA" id="ARBA00007033"/>
    </source>
</evidence>
<dbReference type="InterPro" id="IPR029044">
    <property type="entry name" value="Nucleotide-diphossugar_trans"/>
</dbReference>
<dbReference type="EC" id="2.4.2.-" evidence="2"/>
<dbReference type="GO" id="GO:0000139">
    <property type="term" value="C:Golgi membrane"/>
    <property type="evidence" value="ECO:0007669"/>
    <property type="project" value="UniProtKB-SubCell"/>
</dbReference>
<keyword evidence="5" id="KW-1185">Reference proteome</keyword>
<dbReference type="SUPFAM" id="SSF53448">
    <property type="entry name" value="Nucleotide-diphospho-sugar transferases"/>
    <property type="match status" value="1"/>
</dbReference>
<dbReference type="Gramene" id="ONK63563">
    <property type="protein sequence ID" value="ONK63563"/>
    <property type="gene ID" value="A4U43_C07F16550"/>
</dbReference>